<dbReference type="AlphaFoldDB" id="G4CRS4"/>
<feature type="transmembrane region" description="Helical" evidence="1">
    <location>
        <begin position="14"/>
        <end position="31"/>
    </location>
</feature>
<comment type="caution">
    <text evidence="2">The sequence shown here is derived from an EMBL/GenBank/DDBJ whole genome shotgun (WGS) entry which is preliminary data.</text>
</comment>
<feature type="transmembrane region" description="Helical" evidence="1">
    <location>
        <begin position="105"/>
        <end position="123"/>
    </location>
</feature>
<dbReference type="HOGENOM" id="CLU_062241_0_0_4"/>
<name>G4CRS4_9NEIS</name>
<feature type="transmembrane region" description="Helical" evidence="1">
    <location>
        <begin position="129"/>
        <end position="146"/>
    </location>
</feature>
<feature type="transmembrane region" description="Helical" evidence="1">
    <location>
        <begin position="249"/>
        <end position="270"/>
    </location>
</feature>
<gene>
    <name evidence="2" type="ORF">HMPREF9370_1784</name>
</gene>
<feature type="transmembrane region" description="Helical" evidence="1">
    <location>
        <begin position="277"/>
        <end position="295"/>
    </location>
</feature>
<evidence type="ECO:0000313" key="3">
    <source>
        <dbReference type="Proteomes" id="UP000005336"/>
    </source>
</evidence>
<dbReference type="STRING" id="1030841.HMPREF9370_1784"/>
<keyword evidence="1" id="KW-1133">Transmembrane helix</keyword>
<keyword evidence="1" id="KW-0812">Transmembrane</keyword>
<feature type="transmembrane region" description="Helical" evidence="1">
    <location>
        <begin position="190"/>
        <end position="209"/>
    </location>
</feature>
<dbReference type="InterPro" id="IPR037185">
    <property type="entry name" value="EmrE-like"/>
</dbReference>
<accession>G4CRS4</accession>
<keyword evidence="1" id="KW-0472">Membrane</keyword>
<sequence length="304" mass="32049">MNACLKAFGGSEKMVFLISSIVCSVAVSVLLKMARAKKIDIEQAVAVNYLVAIALCMIFLKPDLSTWRSFLPTWWVFGALGVLLPTVFVIMGRSVERAGIVKSDAAQRLSLFLPICASFLIFGETLTQGRAVGLALAFTALFCLLWKSGGGKKSGGMMANAGLLLGVWAGYGVIDILFKQVAKSGTAFSGNLLVAFCLAGILMFGYLFAKGVKWTAAGILGGMVLGCLNFANIFTYVRAHQVMSESPTLVFAGMNIGVIVLGTLVGALAFKEKISSINAAGIVVAVCAIACLFYWPQISGALGL</sequence>
<evidence type="ECO:0000256" key="1">
    <source>
        <dbReference type="SAM" id="Phobius"/>
    </source>
</evidence>
<dbReference type="EMBL" id="AGAZ01000061">
    <property type="protein sequence ID" value="EGZ45225.1"/>
    <property type="molecule type" value="Genomic_DNA"/>
</dbReference>
<organism evidence="2 3">
    <name type="scientific">Neisseria wadsworthii 9715</name>
    <dbReference type="NCBI Taxonomy" id="1030841"/>
    <lineage>
        <taxon>Bacteria</taxon>
        <taxon>Pseudomonadati</taxon>
        <taxon>Pseudomonadota</taxon>
        <taxon>Betaproteobacteria</taxon>
        <taxon>Neisseriales</taxon>
        <taxon>Neisseriaceae</taxon>
        <taxon>Neisseria</taxon>
    </lineage>
</organism>
<feature type="transmembrane region" description="Helical" evidence="1">
    <location>
        <begin position="72"/>
        <end position="93"/>
    </location>
</feature>
<feature type="transmembrane region" description="Helical" evidence="1">
    <location>
        <begin position="158"/>
        <end position="178"/>
    </location>
</feature>
<dbReference type="SUPFAM" id="SSF103481">
    <property type="entry name" value="Multidrug resistance efflux transporter EmrE"/>
    <property type="match status" value="2"/>
</dbReference>
<dbReference type="Proteomes" id="UP000005336">
    <property type="component" value="Unassembled WGS sequence"/>
</dbReference>
<feature type="transmembrane region" description="Helical" evidence="1">
    <location>
        <begin position="43"/>
        <end position="60"/>
    </location>
</feature>
<feature type="transmembrane region" description="Helical" evidence="1">
    <location>
        <begin position="216"/>
        <end position="237"/>
    </location>
</feature>
<proteinExistence type="predicted"/>
<evidence type="ECO:0000313" key="2">
    <source>
        <dbReference type="EMBL" id="EGZ45225.1"/>
    </source>
</evidence>
<dbReference type="PATRIC" id="fig|1030841.3.peg.1775"/>
<reference evidence="2 3" key="1">
    <citation type="submission" date="2011-06" db="EMBL/GenBank/DDBJ databases">
        <authorList>
            <person name="Muzny D."/>
            <person name="Qin X."/>
            <person name="Deng J."/>
            <person name="Jiang H."/>
            <person name="Liu Y."/>
            <person name="Qu J."/>
            <person name="Song X.-Z."/>
            <person name="Zhang L."/>
            <person name="Thornton R."/>
            <person name="Coyle M."/>
            <person name="Francisco L."/>
            <person name="Jackson L."/>
            <person name="Javaid M."/>
            <person name="Korchina V."/>
            <person name="Kovar C."/>
            <person name="Mata R."/>
            <person name="Mathew T."/>
            <person name="Ngo R."/>
            <person name="Nguyen L."/>
            <person name="Nguyen N."/>
            <person name="Okwuonu G."/>
            <person name="Ongeri F."/>
            <person name="Pham C."/>
            <person name="Simmons D."/>
            <person name="Wilczek-Boney K."/>
            <person name="Hale W."/>
            <person name="Jakkamsetti A."/>
            <person name="Pham P."/>
            <person name="Ruth R."/>
            <person name="San Lucas F."/>
            <person name="Warren J."/>
            <person name="Zhang J."/>
            <person name="Zhao Z."/>
            <person name="Zhou C."/>
            <person name="Zhu D."/>
            <person name="Lee S."/>
            <person name="Bess C."/>
            <person name="Blankenburg K."/>
            <person name="Forbes L."/>
            <person name="Fu Q."/>
            <person name="Gubbala S."/>
            <person name="Hirani K."/>
            <person name="Jayaseelan J.C."/>
            <person name="Lara F."/>
            <person name="Munidasa M."/>
            <person name="Palculict T."/>
            <person name="Patil S."/>
            <person name="Pu L.-L."/>
            <person name="Saada N."/>
            <person name="Tang L."/>
            <person name="Weissenberger G."/>
            <person name="Zhu Y."/>
            <person name="Hemphill L."/>
            <person name="Shang Y."/>
            <person name="Youmans B."/>
            <person name="Ayvaz T."/>
            <person name="Ross M."/>
            <person name="Santibanez J."/>
            <person name="Aqrawi P."/>
            <person name="Gross S."/>
            <person name="Joshi V."/>
            <person name="Fowler G."/>
            <person name="Nazareth L."/>
            <person name="Reid J."/>
            <person name="Worley K."/>
            <person name="Petrosino J."/>
            <person name="Highlander S."/>
            <person name="Gibbs R."/>
        </authorList>
    </citation>
    <scope>NUCLEOTIDE SEQUENCE [LARGE SCALE GENOMIC DNA]</scope>
    <source>
        <strain evidence="2 3">9715</strain>
    </source>
</reference>
<protein>
    <submittedName>
        <fullName evidence="2">Integral membrane protein</fullName>
    </submittedName>
</protein>
<keyword evidence="3" id="KW-1185">Reference proteome</keyword>